<evidence type="ECO:0000256" key="2">
    <source>
        <dbReference type="ARBA" id="ARBA00022475"/>
    </source>
</evidence>
<evidence type="ECO:0008006" key="9">
    <source>
        <dbReference type="Google" id="ProtNLM"/>
    </source>
</evidence>
<reference evidence="7 8" key="1">
    <citation type="submission" date="2014-02" db="EMBL/GenBank/DDBJ databases">
        <title>The small core and large imbalanced accessory genome model reveals a collaborative survival strategy of Sorangium cellulosum strains in nature.</title>
        <authorList>
            <person name="Han K."/>
            <person name="Peng R."/>
            <person name="Blom J."/>
            <person name="Li Y.-Z."/>
        </authorList>
    </citation>
    <scope>NUCLEOTIDE SEQUENCE [LARGE SCALE GENOMIC DNA]</scope>
    <source>
        <strain evidence="7 8">So0011-07</strain>
    </source>
</reference>
<sequence>MRHSPPAFGVFFAAVLPEVRRRVEQNLRRVRGPRSRVADTLDSAAVFATYGRCLTEALLLASGRGYTVARRSRGVEHYHACAAAGRGVIIVTAHTGGWDIAGQILGVVHPEGVMLAMQRERDAEARAIQDAARQRAGVQVVHIGDGPLDALPLLNHLRRGGAVAMQIDRVPPGMRSREVAFLGARWRAPEGPIALAAISGAPILPVFTHRLGFLEYEAVVSPAIWLPRRATEEERDRAAAAMMGAMERFLRAHPTQWFHFTGEGPVAPAGRGEDNRRED</sequence>
<dbReference type="GO" id="GO:0009247">
    <property type="term" value="P:glycolipid biosynthetic process"/>
    <property type="evidence" value="ECO:0007669"/>
    <property type="project" value="UniProtKB-ARBA"/>
</dbReference>
<protein>
    <recommendedName>
        <fullName evidence="9">Acyltransferase</fullName>
    </recommendedName>
</protein>
<dbReference type="GO" id="GO:0005886">
    <property type="term" value="C:plasma membrane"/>
    <property type="evidence" value="ECO:0007669"/>
    <property type="project" value="UniProtKB-SubCell"/>
</dbReference>
<dbReference type="PANTHER" id="PTHR30606">
    <property type="entry name" value="LIPID A BIOSYNTHESIS LAUROYL ACYLTRANSFERASE"/>
    <property type="match status" value="1"/>
</dbReference>
<keyword evidence="5" id="KW-0472">Membrane</keyword>
<dbReference type="CDD" id="cd07984">
    <property type="entry name" value="LPLAT_LABLAT-like"/>
    <property type="match status" value="1"/>
</dbReference>
<gene>
    <name evidence="7" type="ORF">BE17_22610</name>
</gene>
<evidence type="ECO:0000256" key="4">
    <source>
        <dbReference type="ARBA" id="ARBA00022679"/>
    </source>
</evidence>
<dbReference type="PANTHER" id="PTHR30606:SF9">
    <property type="entry name" value="LIPID A BIOSYNTHESIS LAUROYLTRANSFERASE"/>
    <property type="match status" value="1"/>
</dbReference>
<dbReference type="Pfam" id="PF03279">
    <property type="entry name" value="Lip_A_acyltrans"/>
    <property type="match status" value="1"/>
</dbReference>
<dbReference type="InterPro" id="IPR004960">
    <property type="entry name" value="LipA_acyltrans"/>
</dbReference>
<comment type="caution">
    <text evidence="7">The sequence shown here is derived from an EMBL/GenBank/DDBJ whole genome shotgun (WGS) entry which is preliminary data.</text>
</comment>
<evidence type="ECO:0000313" key="8">
    <source>
        <dbReference type="Proteomes" id="UP000075635"/>
    </source>
</evidence>
<organism evidence="7 8">
    <name type="scientific">Sorangium cellulosum</name>
    <name type="common">Polyangium cellulosum</name>
    <dbReference type="NCBI Taxonomy" id="56"/>
    <lineage>
        <taxon>Bacteria</taxon>
        <taxon>Pseudomonadati</taxon>
        <taxon>Myxococcota</taxon>
        <taxon>Polyangia</taxon>
        <taxon>Polyangiales</taxon>
        <taxon>Polyangiaceae</taxon>
        <taxon>Sorangium</taxon>
    </lineage>
</organism>
<dbReference type="GO" id="GO:0016746">
    <property type="term" value="F:acyltransferase activity"/>
    <property type="evidence" value="ECO:0007669"/>
    <property type="project" value="UniProtKB-KW"/>
</dbReference>
<evidence type="ECO:0000256" key="3">
    <source>
        <dbReference type="ARBA" id="ARBA00022519"/>
    </source>
</evidence>
<evidence type="ECO:0000256" key="5">
    <source>
        <dbReference type="ARBA" id="ARBA00023136"/>
    </source>
</evidence>
<evidence type="ECO:0000313" key="7">
    <source>
        <dbReference type="EMBL" id="KYF93315.1"/>
    </source>
</evidence>
<keyword evidence="2" id="KW-1003">Cell membrane</keyword>
<keyword evidence="6" id="KW-0012">Acyltransferase</keyword>
<name>A0A150SLJ4_SORCE</name>
<keyword evidence="3" id="KW-0997">Cell inner membrane</keyword>
<keyword evidence="4" id="KW-0808">Transferase</keyword>
<dbReference type="EMBL" id="JEMB01000827">
    <property type="protein sequence ID" value="KYF93315.1"/>
    <property type="molecule type" value="Genomic_DNA"/>
</dbReference>
<dbReference type="AlphaFoldDB" id="A0A150SLJ4"/>
<evidence type="ECO:0000256" key="1">
    <source>
        <dbReference type="ARBA" id="ARBA00004533"/>
    </source>
</evidence>
<proteinExistence type="predicted"/>
<evidence type="ECO:0000256" key="6">
    <source>
        <dbReference type="ARBA" id="ARBA00023315"/>
    </source>
</evidence>
<comment type="subcellular location">
    <subcellularLocation>
        <location evidence="1">Cell inner membrane</location>
    </subcellularLocation>
</comment>
<accession>A0A150SLJ4</accession>
<dbReference type="Proteomes" id="UP000075635">
    <property type="component" value="Unassembled WGS sequence"/>
</dbReference>